<accession>A0A1B4XX56</accession>
<dbReference type="Proteomes" id="UP000224877">
    <property type="component" value="Segment"/>
</dbReference>
<keyword evidence="2" id="KW-1185">Reference proteome</keyword>
<dbReference type="EMBL" id="LC168164">
    <property type="protein sequence ID" value="BAV39389.1"/>
    <property type="molecule type" value="Genomic_DNA"/>
</dbReference>
<name>A0A1B4XX56_9CAUD</name>
<proteinExistence type="predicted"/>
<protein>
    <submittedName>
        <fullName evidence="1">Uncharacterized protein</fullName>
    </submittedName>
</protein>
<evidence type="ECO:0000313" key="2">
    <source>
        <dbReference type="Proteomes" id="UP000224877"/>
    </source>
</evidence>
<reference evidence="1 2" key="1">
    <citation type="submission" date="2016-07" db="EMBL/GenBank/DDBJ databases">
        <title>Characterization of three bacteriophages infecting bacteria isolated from shrimp culture pond water.</title>
        <authorList>
            <person name="Khoa H.V."/>
        </authorList>
    </citation>
    <scope>NUCLEOTIDE SEQUENCE [LARGE SCALE GENOMIC DNA]</scope>
</reference>
<evidence type="ECO:0000313" key="1">
    <source>
        <dbReference type="EMBL" id="BAV39389.1"/>
    </source>
</evidence>
<organism evidence="1 2">
    <name type="scientific">Tenacibaculum phage pT24</name>
    <dbReference type="NCBI Taxonomy" id="1880590"/>
    <lineage>
        <taxon>Viruses</taxon>
        <taxon>Duplodnaviria</taxon>
        <taxon>Heunggongvirae</taxon>
        <taxon>Uroviricota</taxon>
        <taxon>Caudoviricetes</taxon>
        <taxon>Kungbxnavirus</taxon>
        <taxon>Kungbxnavirus pT24</taxon>
    </lineage>
</organism>
<gene>
    <name evidence="1" type="ORF">BPT24_272</name>
</gene>
<sequence length="135" mass="15596">MNKVLNVSEEDKRGIRKAIKKSFGKVKISYFVRRTKRNITVDNQPYTLRTILQNWETFSKSLKNNDLGAFSVPDEHYKLMAYEMGIGADRNFILYFDDMPFVNIVSQSKSEEVSKKIEEVGMMEALEEGSADVKE</sequence>